<feature type="binding site" evidence="14">
    <location>
        <position position="200"/>
    </location>
    <ligand>
        <name>ATP</name>
        <dbReference type="ChEBI" id="CHEBI:30616"/>
    </ligand>
</feature>
<evidence type="ECO:0000313" key="16">
    <source>
        <dbReference type="EMBL" id="AXC48767.1"/>
    </source>
</evidence>
<dbReference type="Gene3D" id="3.40.50.11030">
    <property type="entry name" value="Threonylcarbamoyl-AMP synthase, C-terminal domain"/>
    <property type="match status" value="1"/>
</dbReference>
<reference evidence="17" key="1">
    <citation type="submission" date="2018-07" db="EMBL/GenBank/DDBJ databases">
        <title>Genome sequencing of Paracoccus sp. SC2-6.</title>
        <authorList>
            <person name="Heo J."/>
            <person name="Kim S.-J."/>
            <person name="Kwon S.-W."/>
        </authorList>
    </citation>
    <scope>NUCLEOTIDE SEQUENCE [LARGE SCALE GENOMIC DNA]</scope>
    <source>
        <strain evidence="17">SC2-6</strain>
    </source>
</reference>
<feature type="binding site" evidence="14">
    <location>
        <position position="155"/>
    </location>
    <ligand>
        <name>ATP</name>
        <dbReference type="ChEBI" id="CHEBI:30616"/>
    </ligand>
</feature>
<dbReference type="InterPro" id="IPR010923">
    <property type="entry name" value="T(6)A37_SUA5"/>
</dbReference>
<dbReference type="Pfam" id="PF01300">
    <property type="entry name" value="Sua5_yciO_yrdC"/>
    <property type="match status" value="1"/>
</dbReference>
<feature type="binding site" evidence="14">
    <location>
        <position position="185"/>
    </location>
    <ligand>
        <name>L-threonine</name>
        <dbReference type="ChEBI" id="CHEBI:57926"/>
    </ligand>
</feature>
<feature type="binding site" evidence="14">
    <location>
        <position position="65"/>
    </location>
    <ligand>
        <name>ATP</name>
        <dbReference type="ChEBI" id="CHEBI:30616"/>
    </ligand>
</feature>
<dbReference type="EMBL" id="CP030918">
    <property type="protein sequence ID" value="AXC48767.1"/>
    <property type="molecule type" value="Genomic_DNA"/>
</dbReference>
<evidence type="ECO:0000256" key="6">
    <source>
        <dbReference type="ARBA" id="ARBA00022679"/>
    </source>
</evidence>
<gene>
    <name evidence="16" type="ORF">DRW48_02835</name>
</gene>
<dbReference type="SUPFAM" id="SSF55821">
    <property type="entry name" value="YrdC/RibB"/>
    <property type="match status" value="1"/>
</dbReference>
<dbReference type="Gene3D" id="3.90.870.10">
    <property type="entry name" value="DHBP synthase"/>
    <property type="match status" value="1"/>
</dbReference>
<feature type="binding site" evidence="14">
    <location>
        <position position="61"/>
    </location>
    <ligand>
        <name>ATP</name>
        <dbReference type="ChEBI" id="CHEBI:30616"/>
    </ligand>
</feature>
<dbReference type="AlphaFoldDB" id="A0A344PHB2"/>
<comment type="catalytic activity">
    <reaction evidence="12 13">
        <text>L-threonine + hydrogencarbonate + ATP = L-threonylcarbamoyladenylate + diphosphate + H2O</text>
        <dbReference type="Rhea" id="RHEA:36407"/>
        <dbReference type="ChEBI" id="CHEBI:15377"/>
        <dbReference type="ChEBI" id="CHEBI:17544"/>
        <dbReference type="ChEBI" id="CHEBI:30616"/>
        <dbReference type="ChEBI" id="CHEBI:33019"/>
        <dbReference type="ChEBI" id="CHEBI:57926"/>
        <dbReference type="ChEBI" id="CHEBI:73682"/>
        <dbReference type="EC" id="2.7.7.87"/>
    </reaction>
</comment>
<keyword evidence="9 13" id="KW-0547">Nucleotide-binding</keyword>
<dbReference type="GO" id="GO:0000049">
    <property type="term" value="F:tRNA binding"/>
    <property type="evidence" value="ECO:0007669"/>
    <property type="project" value="TreeGrafter"/>
</dbReference>
<evidence type="ECO:0000256" key="14">
    <source>
        <dbReference type="PIRSR" id="PIRSR004930-1"/>
    </source>
</evidence>
<dbReference type="InterPro" id="IPR006070">
    <property type="entry name" value="Sua5-like_dom"/>
</dbReference>
<dbReference type="RefSeq" id="WP_114075086.1">
    <property type="nucleotide sequence ID" value="NZ_CP030918.1"/>
</dbReference>
<dbReference type="Pfam" id="PF03481">
    <property type="entry name" value="Sua5_C"/>
    <property type="match status" value="1"/>
</dbReference>
<organism evidence="16 17">
    <name type="scientific">Paracoccus suum</name>
    <dbReference type="NCBI Taxonomy" id="2259340"/>
    <lineage>
        <taxon>Bacteria</taxon>
        <taxon>Pseudomonadati</taxon>
        <taxon>Pseudomonadota</taxon>
        <taxon>Alphaproteobacteria</taxon>
        <taxon>Rhodobacterales</taxon>
        <taxon>Paracoccaceae</taxon>
        <taxon>Paracoccus</taxon>
    </lineage>
</organism>
<keyword evidence="6 13" id="KW-0808">Transferase</keyword>
<evidence type="ECO:0000256" key="9">
    <source>
        <dbReference type="ARBA" id="ARBA00022741"/>
    </source>
</evidence>
<feature type="binding site" evidence="14">
    <location>
        <position position="70"/>
    </location>
    <ligand>
        <name>L-threonine</name>
        <dbReference type="ChEBI" id="CHEBI:57926"/>
    </ligand>
</feature>
<accession>A0A344PHB2</accession>
<dbReference type="KEGG" id="pars:DRW48_02835"/>
<dbReference type="PANTHER" id="PTHR17490:SF16">
    <property type="entry name" value="THREONYLCARBAMOYL-AMP SYNTHASE"/>
    <property type="match status" value="1"/>
</dbReference>
<dbReference type="GO" id="GO:0005737">
    <property type="term" value="C:cytoplasm"/>
    <property type="evidence" value="ECO:0007669"/>
    <property type="project" value="UniProtKB-SubCell"/>
</dbReference>
<evidence type="ECO:0000256" key="1">
    <source>
        <dbReference type="ARBA" id="ARBA00004496"/>
    </source>
</evidence>
<feature type="binding site" evidence="14">
    <location>
        <position position="238"/>
    </location>
    <ligand>
        <name>ATP</name>
        <dbReference type="ChEBI" id="CHEBI:30616"/>
    </ligand>
</feature>
<comment type="subcellular location">
    <subcellularLocation>
        <location evidence="1 13">Cytoplasm</location>
    </subcellularLocation>
</comment>
<keyword evidence="5 13" id="KW-0963">Cytoplasm</keyword>
<dbReference type="PANTHER" id="PTHR17490">
    <property type="entry name" value="SUA5"/>
    <property type="match status" value="1"/>
</dbReference>
<dbReference type="PIRSF" id="PIRSF004930">
    <property type="entry name" value="Tln_factor_SUA5"/>
    <property type="match status" value="1"/>
</dbReference>
<dbReference type="InterPro" id="IPR050156">
    <property type="entry name" value="TC-AMP_synthase_SUA5"/>
</dbReference>
<evidence type="ECO:0000259" key="15">
    <source>
        <dbReference type="PROSITE" id="PS51163"/>
    </source>
</evidence>
<dbReference type="EC" id="2.7.7.87" evidence="3 13"/>
<dbReference type="InterPro" id="IPR038385">
    <property type="entry name" value="Sua5/YwlC_C"/>
</dbReference>
<dbReference type="GO" id="GO:0005524">
    <property type="term" value="F:ATP binding"/>
    <property type="evidence" value="ECO:0007669"/>
    <property type="project" value="UniProtKB-UniRule"/>
</dbReference>
<keyword evidence="17" id="KW-1185">Reference proteome</keyword>
<dbReference type="GO" id="GO:0008033">
    <property type="term" value="P:tRNA processing"/>
    <property type="evidence" value="ECO:0007669"/>
    <property type="project" value="UniProtKB-KW"/>
</dbReference>
<evidence type="ECO:0000256" key="13">
    <source>
        <dbReference type="PIRNR" id="PIRNR004930"/>
    </source>
</evidence>
<evidence type="ECO:0000256" key="4">
    <source>
        <dbReference type="ARBA" id="ARBA00015492"/>
    </source>
</evidence>
<name>A0A344PHB2_9RHOB</name>
<dbReference type="GO" id="GO:0003725">
    <property type="term" value="F:double-stranded RNA binding"/>
    <property type="evidence" value="ECO:0007669"/>
    <property type="project" value="UniProtKB-UniRule"/>
</dbReference>
<comment type="function">
    <text evidence="13">Required for the formation of a threonylcarbamoyl group on adenosine at position 37 (t(6)A37) in tRNAs that read codons beginning with adenine.</text>
</comment>
<dbReference type="OrthoDB" id="9814580at2"/>
<feature type="binding site" evidence="14">
    <location>
        <position position="147"/>
    </location>
    <ligand>
        <name>ATP</name>
        <dbReference type="ChEBI" id="CHEBI:30616"/>
    </ligand>
</feature>
<evidence type="ECO:0000256" key="2">
    <source>
        <dbReference type="ARBA" id="ARBA00007663"/>
    </source>
</evidence>
<comment type="similarity">
    <text evidence="2 13">Belongs to the SUA5 family.</text>
</comment>
<evidence type="ECO:0000256" key="8">
    <source>
        <dbReference type="ARBA" id="ARBA00022695"/>
    </source>
</evidence>
<evidence type="ECO:0000313" key="17">
    <source>
        <dbReference type="Proteomes" id="UP000252023"/>
    </source>
</evidence>
<dbReference type="InterPro" id="IPR005145">
    <property type="entry name" value="Sua5_C"/>
</dbReference>
<keyword evidence="7 13" id="KW-0819">tRNA processing</keyword>
<feature type="binding site" evidence="14">
    <location>
        <position position="38"/>
    </location>
    <ligand>
        <name>L-threonine</name>
        <dbReference type="ChEBI" id="CHEBI:57926"/>
    </ligand>
</feature>
<feature type="binding site" evidence="14">
    <location>
        <position position="145"/>
    </location>
    <ligand>
        <name>L-threonine</name>
        <dbReference type="ChEBI" id="CHEBI:57926"/>
    </ligand>
</feature>
<dbReference type="InterPro" id="IPR017945">
    <property type="entry name" value="DHBP_synth_RibB-like_a/b_dom"/>
</dbReference>
<dbReference type="NCBIfam" id="TIGR00057">
    <property type="entry name" value="L-threonylcarbamoyladenylate synthase"/>
    <property type="match status" value="1"/>
</dbReference>
<keyword evidence="10 13" id="KW-0067">ATP-binding</keyword>
<dbReference type="PROSITE" id="PS51163">
    <property type="entry name" value="YRDC"/>
    <property type="match status" value="1"/>
</dbReference>
<dbReference type="Proteomes" id="UP000252023">
    <property type="component" value="Chromosome"/>
</dbReference>
<evidence type="ECO:0000256" key="11">
    <source>
        <dbReference type="ARBA" id="ARBA00029774"/>
    </source>
</evidence>
<dbReference type="GO" id="GO:0061710">
    <property type="term" value="F:L-threonylcarbamoyladenylate synthase"/>
    <property type="evidence" value="ECO:0007669"/>
    <property type="project" value="UniProtKB-EC"/>
</dbReference>
<proteinExistence type="inferred from homology"/>
<evidence type="ECO:0000256" key="5">
    <source>
        <dbReference type="ARBA" id="ARBA00022490"/>
    </source>
</evidence>
<evidence type="ECO:0000256" key="7">
    <source>
        <dbReference type="ARBA" id="ARBA00022694"/>
    </source>
</evidence>
<sequence length="320" mass="32711">MSPNRESQTELLRDDAAGITRAAALLQAGELVAIPTETVYGLAADARNGAAVARIYAAKGRPQFNPLIVHVPDVEAARRIAVLPPDAEALADAFWPGPLTLLAPLREDSGIAGLVTAGLPSVALRVPGHPLAQAVLAASGAPLAAPSANLSGRVSPTTAAHVLDGLDGRIAAVLDGGSCPVGLESTIIGWDTTGEAVLLRPGGLPRIAIDAALGRPLRRADPGTGDKPTAPGQLTSHYATAAALRLDVIDPEENETYIAFGAPGPLTLSATGDLPEAAAALFDRLREADRLGRPIAVAPIPDKGLGEAINDRLRRAAAPR</sequence>
<keyword evidence="8 13" id="KW-0548">Nucleotidyltransferase</keyword>
<feature type="domain" description="YrdC-like" evidence="15">
    <location>
        <begin position="16"/>
        <end position="204"/>
    </location>
</feature>
<evidence type="ECO:0000256" key="10">
    <source>
        <dbReference type="ARBA" id="ARBA00022840"/>
    </source>
</evidence>
<feature type="binding site" evidence="14">
    <location>
        <position position="125"/>
    </location>
    <ligand>
        <name>L-threonine</name>
        <dbReference type="ChEBI" id="CHEBI:57926"/>
    </ligand>
</feature>
<evidence type="ECO:0000256" key="3">
    <source>
        <dbReference type="ARBA" id="ARBA00012584"/>
    </source>
</evidence>
<protein>
    <recommendedName>
        <fullName evidence="4 13">Threonylcarbamoyl-AMP synthase</fullName>
        <shortName evidence="13">TC-AMP synthase</shortName>
        <ecNumber evidence="3 13">2.7.7.87</ecNumber>
    </recommendedName>
    <alternativeName>
        <fullName evidence="11 13">L-threonylcarbamoyladenylate synthase</fullName>
    </alternativeName>
</protein>
<evidence type="ECO:0000256" key="12">
    <source>
        <dbReference type="ARBA" id="ARBA00048366"/>
    </source>
</evidence>
<dbReference type="GO" id="GO:0006450">
    <property type="term" value="P:regulation of translational fidelity"/>
    <property type="evidence" value="ECO:0007669"/>
    <property type="project" value="TreeGrafter"/>
</dbReference>